<dbReference type="AlphaFoldDB" id="A0A1Y2HGB9"/>
<evidence type="ECO:0000313" key="2">
    <source>
        <dbReference type="Proteomes" id="UP000193411"/>
    </source>
</evidence>
<accession>A0A1Y2HGB9</accession>
<keyword evidence="2" id="KW-1185">Reference proteome</keyword>
<gene>
    <name evidence="1" type="ORF">BCR44DRAFT_1462349</name>
</gene>
<dbReference type="OrthoDB" id="73465at2759"/>
<dbReference type="Proteomes" id="UP000193411">
    <property type="component" value="Unassembled WGS sequence"/>
</dbReference>
<evidence type="ECO:0000313" key="1">
    <source>
        <dbReference type="EMBL" id="ORZ33638.1"/>
    </source>
</evidence>
<proteinExistence type="predicted"/>
<organism evidence="1 2">
    <name type="scientific">Catenaria anguillulae PL171</name>
    <dbReference type="NCBI Taxonomy" id="765915"/>
    <lineage>
        <taxon>Eukaryota</taxon>
        <taxon>Fungi</taxon>
        <taxon>Fungi incertae sedis</taxon>
        <taxon>Blastocladiomycota</taxon>
        <taxon>Blastocladiomycetes</taxon>
        <taxon>Blastocladiales</taxon>
        <taxon>Catenariaceae</taxon>
        <taxon>Catenaria</taxon>
    </lineage>
</organism>
<sequence length="383" mass="40755">MADAQYCANVADSIHRAATRLVSAVQLATTARVRVSFFSKCFDSTCPDTLAATVPSRSLTVWVPDADSTWDPESDDIRRRTGRLVEYPQLVLRNLAARQNSQLLANSGSLLDPEYDVHMRLSADQHWWFPPPPSPHHSSHKPSSRIAPNQFDLSMVVLHELVHALGFGGVNLMQAGNGVNMMLPIAELKSVKDAGDDVGNMHQEVVRFRAPSVFESHLTAASDAATTTMLSDLARDITSAVDDAVHLPANIDTVNQALGHPSALHAASTLYSLATTPGAVTFSASPGGASAPGAPLMIETALTPLSPGSSLAHISQARYAESPDFLMTYQIPRGKSLDQLIGALGAGESGLGPRTLDVIRALGFKVKGRGDGDGGQRRRAAIE</sequence>
<protein>
    <submittedName>
        <fullName evidence="1">Uncharacterized protein</fullName>
    </submittedName>
</protein>
<reference evidence="1 2" key="1">
    <citation type="submission" date="2016-07" db="EMBL/GenBank/DDBJ databases">
        <title>Pervasive Adenine N6-methylation of Active Genes in Fungi.</title>
        <authorList>
            <consortium name="DOE Joint Genome Institute"/>
            <person name="Mondo S.J."/>
            <person name="Dannebaum R.O."/>
            <person name="Kuo R.C."/>
            <person name="Labutti K."/>
            <person name="Haridas S."/>
            <person name="Kuo A."/>
            <person name="Salamov A."/>
            <person name="Ahrendt S.R."/>
            <person name="Lipzen A."/>
            <person name="Sullivan W."/>
            <person name="Andreopoulos W.B."/>
            <person name="Clum A."/>
            <person name="Lindquist E."/>
            <person name="Daum C."/>
            <person name="Ramamoorthy G.K."/>
            <person name="Gryganskyi A."/>
            <person name="Culley D."/>
            <person name="Magnuson J.K."/>
            <person name="James T.Y."/>
            <person name="O'Malley M.A."/>
            <person name="Stajich J.E."/>
            <person name="Spatafora J.W."/>
            <person name="Visel A."/>
            <person name="Grigoriev I.V."/>
        </authorList>
    </citation>
    <scope>NUCLEOTIDE SEQUENCE [LARGE SCALE GENOMIC DNA]</scope>
    <source>
        <strain evidence="1 2">PL171</strain>
    </source>
</reference>
<comment type="caution">
    <text evidence="1">The sequence shown here is derived from an EMBL/GenBank/DDBJ whole genome shotgun (WGS) entry which is preliminary data.</text>
</comment>
<dbReference type="EMBL" id="MCFL01000034">
    <property type="protein sequence ID" value="ORZ33638.1"/>
    <property type="molecule type" value="Genomic_DNA"/>
</dbReference>
<name>A0A1Y2HGB9_9FUNG</name>